<keyword evidence="2" id="KW-0472">Membrane</keyword>
<keyword evidence="2" id="KW-0812">Transmembrane</keyword>
<proteinExistence type="predicted"/>
<sequence>MLDQPTQGIRAGGAVLRPPNYDKLGTDRIGEELNPDACIWRLYAEEAKDYDTGMAQERNKNLDTMLLFATLFSAIVTAFIIESTNLLEQDSSEISTHLLLLLARSQQHTETKSNDPASNLAEIPEFVPSAAVRLINVLWFASLIISLGAAVMAILAKEWLSAFISYRTQHSHKYALERQARLTSLDAWNMRPIIDLLPTVLNIALFIFSLGLIVRLWLLDFVVAGIITVISALVCAIYCYFVLAGAFYRTCPYKSQLSHYLQRIMSQHMLQYFDTSILSTLDVQKRVEPQEIDLLTWLFSTSSDPVLRGYVTQALAGLKSLKVNLNIFPNGDIVELRDQYAQNNKILDALFNLGAHAINQLQMAPTRGRNELASCGGSNIARLAVAMSEIYPYALTWQRVSENSTESQTGPSLDAQGIASKEISGDGIIEQTVNCGSLLSSMSNACKITNSIFNALDSIWTETSPALTPSAYAYLVTAELKMLRQAATFLSRDRYTEQSKPSTSGHKTVEMETPINQQITPSLDKDELQERCSRALSRAALVIKSSYEDLISKSGQETQSATVGLLLEARKLVEHMKPNSNSVLCRFGTAPSSHVLNEEISITVITENKTLRCVNCKVLARNLELMESLVELCRNDASVDSLRLETFRVEAFNLLLTFWPAYLEQSRMDEGIIREPYAWEALKWDVVPFQDTPYNLQKSAEIIIYQTIVLTYVATFLWEGPENSWSWERRGELKLFQLTLGVLFSGSRNLPTITKKLGESTLGTRPIYRQWLPTNETLEKWIRTISDWYLIDSRLQFVINDDTSKRLSWCIACLVTTTTSLTGPAVDIFAQSRLVHLPVESDRAILGDPWHGVNWAVAFVHAASQASDSRSSPVIRGLLGQVTSYIKETPLDRNAYLRDFTHGQGFDILTKLGRAGSDDEAVVDIIMAVIEKLHIARLQVDLGTMPLLLETMCYVCDAGDQYRSNSFVGDLMFQLEVLSDEVIQSTTADILLSVQKILNNLGRWERGACTPISGMGHSNRITHLIERILHQQLGQLPGTNPHQKNQTPFDRSMANLSRYPKGPINKPNNPYNNKSPYYPHYKHYDPLDTSPRANMLGLKLEGDGSNSSLKIYEPTPRQLPSARALPVFMNTWDHLTDSKSTSQASETEQGADSRISPDSLSPWNRPSHFFKPPSITITSVDTDTETDSTSVSSDSLISPLALSYPQHDRSSSRLAEITNEQADDIVAPSSENVTLDWVHHTTAAESVRVSSLVSPEEAGNEA</sequence>
<feature type="region of interest" description="Disordered" evidence="1">
    <location>
        <begin position="1137"/>
        <end position="1196"/>
    </location>
</feature>
<dbReference type="InterPro" id="IPR045338">
    <property type="entry name" value="DUF6535"/>
</dbReference>
<evidence type="ECO:0000256" key="2">
    <source>
        <dbReference type="SAM" id="Phobius"/>
    </source>
</evidence>
<evidence type="ECO:0000256" key="1">
    <source>
        <dbReference type="SAM" id="MobiDB-lite"/>
    </source>
</evidence>
<accession>A0A8H7I360</accession>
<evidence type="ECO:0000313" key="5">
    <source>
        <dbReference type="Proteomes" id="UP000602905"/>
    </source>
</evidence>
<dbReference type="EMBL" id="JACYCD010000008">
    <property type="protein sequence ID" value="KAF8715244.1"/>
    <property type="molecule type" value="Genomic_DNA"/>
</dbReference>
<feature type="domain" description="DUF6535" evidence="3">
    <location>
        <begin position="40"/>
        <end position="217"/>
    </location>
</feature>
<feature type="transmembrane region" description="Helical" evidence="2">
    <location>
        <begin position="196"/>
        <end position="218"/>
    </location>
</feature>
<feature type="compositionally biased region" description="Polar residues" evidence="1">
    <location>
        <begin position="1036"/>
        <end position="1049"/>
    </location>
</feature>
<feature type="region of interest" description="Disordered" evidence="1">
    <location>
        <begin position="1036"/>
        <end position="1079"/>
    </location>
</feature>
<evidence type="ECO:0000259" key="3">
    <source>
        <dbReference type="Pfam" id="PF20153"/>
    </source>
</evidence>
<feature type="compositionally biased region" description="Polar residues" evidence="1">
    <location>
        <begin position="1138"/>
        <end position="1164"/>
    </location>
</feature>
<name>A0A8H7I360_9AGAM</name>
<keyword evidence="2" id="KW-1133">Transmembrane helix</keyword>
<dbReference type="OrthoDB" id="3235960at2759"/>
<protein>
    <submittedName>
        <fullName evidence="4">Embryonic skeletal system development</fullName>
    </submittedName>
</protein>
<dbReference type="Pfam" id="PF20153">
    <property type="entry name" value="DUF6535"/>
    <property type="match status" value="1"/>
</dbReference>
<feature type="transmembrane region" description="Helical" evidence="2">
    <location>
        <begin position="224"/>
        <end position="248"/>
    </location>
</feature>
<reference evidence="4" key="1">
    <citation type="submission" date="2020-09" db="EMBL/GenBank/DDBJ databases">
        <title>Comparative genome analyses of four rice-infecting Rhizoctonia solani isolates reveal extensive enrichment of homogalacturonan modification genes.</title>
        <authorList>
            <person name="Lee D.-Y."/>
            <person name="Jeon J."/>
            <person name="Kim K.-T."/>
            <person name="Cheong K."/>
            <person name="Song H."/>
            <person name="Choi G."/>
            <person name="Ko J."/>
            <person name="Opiyo S.O."/>
            <person name="Zuo S."/>
            <person name="Madhav S."/>
            <person name="Lee Y.-H."/>
            <person name="Wang G.-L."/>
        </authorList>
    </citation>
    <scope>NUCLEOTIDE SEQUENCE</scope>
    <source>
        <strain evidence="4">AG1-IA WGL</strain>
    </source>
</reference>
<comment type="caution">
    <text evidence="4">The sequence shown here is derived from an EMBL/GenBank/DDBJ whole genome shotgun (WGS) entry which is preliminary data.</text>
</comment>
<feature type="transmembrane region" description="Helical" evidence="2">
    <location>
        <begin position="137"/>
        <end position="156"/>
    </location>
</feature>
<dbReference type="AlphaFoldDB" id="A0A8H7I360"/>
<feature type="region of interest" description="Disordered" evidence="1">
    <location>
        <begin position="1095"/>
        <end position="1115"/>
    </location>
</feature>
<organism evidence="4 5">
    <name type="scientific">Rhizoctonia solani</name>
    <dbReference type="NCBI Taxonomy" id="456999"/>
    <lineage>
        <taxon>Eukaryota</taxon>
        <taxon>Fungi</taxon>
        <taxon>Dikarya</taxon>
        <taxon>Basidiomycota</taxon>
        <taxon>Agaricomycotina</taxon>
        <taxon>Agaricomycetes</taxon>
        <taxon>Cantharellales</taxon>
        <taxon>Ceratobasidiaceae</taxon>
        <taxon>Rhizoctonia</taxon>
    </lineage>
</organism>
<dbReference type="Proteomes" id="UP000602905">
    <property type="component" value="Unassembled WGS sequence"/>
</dbReference>
<feature type="compositionally biased region" description="Low complexity" evidence="1">
    <location>
        <begin position="1174"/>
        <end position="1195"/>
    </location>
</feature>
<evidence type="ECO:0000313" key="4">
    <source>
        <dbReference type="EMBL" id="KAF8715244.1"/>
    </source>
</evidence>
<feature type="compositionally biased region" description="Low complexity" evidence="1">
    <location>
        <begin position="1059"/>
        <end position="1079"/>
    </location>
</feature>
<feature type="non-terminal residue" evidence="4">
    <location>
        <position position="1262"/>
    </location>
</feature>
<gene>
    <name evidence="4" type="ORF">RHS03_00011</name>
</gene>